<dbReference type="EMBL" id="CAJMWY010000052">
    <property type="protein sequence ID" value="CAE6412407.1"/>
    <property type="molecule type" value="Genomic_DNA"/>
</dbReference>
<dbReference type="Proteomes" id="UP000663861">
    <property type="component" value="Unassembled WGS sequence"/>
</dbReference>
<dbReference type="SUPFAM" id="SSF54695">
    <property type="entry name" value="POZ domain"/>
    <property type="match status" value="1"/>
</dbReference>
<dbReference type="Gene3D" id="3.30.710.10">
    <property type="entry name" value="Potassium Channel Kv1.1, Chain A"/>
    <property type="match status" value="1"/>
</dbReference>
<comment type="caution">
    <text evidence="1">The sequence shown here is derived from an EMBL/GenBank/DDBJ whole genome shotgun (WGS) entry which is preliminary data.</text>
</comment>
<gene>
    <name evidence="1" type="ORF">RDB_LOCUS3290</name>
</gene>
<accession>A0A8H2X139</accession>
<evidence type="ECO:0000313" key="1">
    <source>
        <dbReference type="EMBL" id="CAE6412407.1"/>
    </source>
</evidence>
<sequence>MPHSVHSDEPTPLGAIDRIISTPSPISELTCDPSLLAPIPRLSNRVNVARLFPPFEGCNLILRATKTRPHVEFYVDRETVYNRSPYLKRKIFELGPIPAGIEIIAWEDDADTLDSMLRFIYCDRPKPQVESVAHLRFLLKAARKYDIEAARHALGTSVLLDFATKEPLPAFAIACEFGLVDEATLISKDTLKVDIMMDGKSSELDRVSLSYYHRLLRLHRVRKTRAIDILSLIDPAHPMDEPNPPYCEECGANAIWWQIFVQYGSIELKRRPVTDTIFSPAFLAKCVRTSSHVCGGCVDSYMHTYSQKLLTRLKEDIDQLPAYISLVDPFVAK</sequence>
<protein>
    <recommendedName>
        <fullName evidence="3">BTB domain-containing protein</fullName>
    </recommendedName>
</protein>
<organism evidence="1 2">
    <name type="scientific">Rhizoctonia solani</name>
    <dbReference type="NCBI Taxonomy" id="456999"/>
    <lineage>
        <taxon>Eukaryota</taxon>
        <taxon>Fungi</taxon>
        <taxon>Dikarya</taxon>
        <taxon>Basidiomycota</taxon>
        <taxon>Agaricomycotina</taxon>
        <taxon>Agaricomycetes</taxon>
        <taxon>Cantharellales</taxon>
        <taxon>Ceratobasidiaceae</taxon>
        <taxon>Rhizoctonia</taxon>
    </lineage>
</organism>
<reference evidence="1" key="1">
    <citation type="submission" date="2021-01" db="EMBL/GenBank/DDBJ databases">
        <authorList>
            <person name="Kaushik A."/>
        </authorList>
    </citation>
    <scope>NUCLEOTIDE SEQUENCE</scope>
    <source>
        <strain evidence="1">AG4-RS23</strain>
    </source>
</reference>
<dbReference type="CDD" id="cd18186">
    <property type="entry name" value="BTB_POZ_ZBTB_KLHL-like"/>
    <property type="match status" value="1"/>
</dbReference>
<dbReference type="InterPro" id="IPR011333">
    <property type="entry name" value="SKP1/BTB/POZ_sf"/>
</dbReference>
<evidence type="ECO:0008006" key="3">
    <source>
        <dbReference type="Google" id="ProtNLM"/>
    </source>
</evidence>
<dbReference type="AlphaFoldDB" id="A0A8H2X139"/>
<name>A0A8H2X139_9AGAM</name>
<proteinExistence type="predicted"/>
<evidence type="ECO:0000313" key="2">
    <source>
        <dbReference type="Proteomes" id="UP000663861"/>
    </source>
</evidence>